<name>A0A3B0RHQ0_9ZZZZ</name>
<evidence type="ECO:0000313" key="1">
    <source>
        <dbReference type="EMBL" id="VAV84193.1"/>
    </source>
</evidence>
<reference evidence="1" key="1">
    <citation type="submission" date="2018-06" db="EMBL/GenBank/DDBJ databases">
        <authorList>
            <person name="Zhirakovskaya E."/>
        </authorList>
    </citation>
    <scope>NUCLEOTIDE SEQUENCE</scope>
</reference>
<dbReference type="EMBL" id="UOEA01000060">
    <property type="protein sequence ID" value="VAV84193.1"/>
    <property type="molecule type" value="Genomic_DNA"/>
</dbReference>
<dbReference type="AlphaFoldDB" id="A0A3B0RHQ0"/>
<organism evidence="1">
    <name type="scientific">hydrothermal vent metagenome</name>
    <dbReference type="NCBI Taxonomy" id="652676"/>
    <lineage>
        <taxon>unclassified sequences</taxon>
        <taxon>metagenomes</taxon>
        <taxon>ecological metagenomes</taxon>
    </lineage>
</organism>
<gene>
    <name evidence="1" type="ORF">MNBD_DELTA01-811</name>
</gene>
<proteinExistence type="predicted"/>
<protein>
    <submittedName>
        <fullName evidence="1">Ferredoxin</fullName>
    </submittedName>
</protein>
<sequence>MIDWTVQLAYGEELGLGSRDYELREL</sequence>
<accession>A0A3B0RHQ0</accession>